<evidence type="ECO:0000313" key="3">
    <source>
        <dbReference type="Proteomes" id="UP000191612"/>
    </source>
</evidence>
<dbReference type="Proteomes" id="UP000191612">
    <property type="component" value="Unassembled WGS sequence"/>
</dbReference>
<sequence>MALDEGLSIGLPIALSIVLGIPLTIALVILAVTYGRRRHPSLPQPDPCETRGTENWLNLYHATRPQSFMEKIRSLLESPRLLRKPVVQEVYMMEDGVKVPK</sequence>
<keyword evidence="1" id="KW-0472">Membrane</keyword>
<dbReference type="AlphaFoldDB" id="A0A1V6QRJ8"/>
<dbReference type="EMBL" id="MDYO01000052">
    <property type="protein sequence ID" value="OQD91562.1"/>
    <property type="molecule type" value="Genomic_DNA"/>
</dbReference>
<gene>
    <name evidence="2" type="ORF">PENSOL_c052G01877</name>
</gene>
<comment type="caution">
    <text evidence="2">The sequence shown here is derived from an EMBL/GenBank/DDBJ whole genome shotgun (WGS) entry which is preliminary data.</text>
</comment>
<name>A0A1V6QRJ8_9EURO</name>
<evidence type="ECO:0000256" key="1">
    <source>
        <dbReference type="SAM" id="Phobius"/>
    </source>
</evidence>
<accession>A0A1V6QRJ8</accession>
<feature type="transmembrane region" description="Helical" evidence="1">
    <location>
        <begin position="12"/>
        <end position="34"/>
    </location>
</feature>
<proteinExistence type="predicted"/>
<keyword evidence="1" id="KW-1133">Transmembrane helix</keyword>
<evidence type="ECO:0000313" key="2">
    <source>
        <dbReference type="EMBL" id="OQD91562.1"/>
    </source>
</evidence>
<reference evidence="3" key="1">
    <citation type="journal article" date="2017" name="Nat. Microbiol.">
        <title>Global analysis of biosynthetic gene clusters reveals vast potential of secondary metabolite production in Penicillium species.</title>
        <authorList>
            <person name="Nielsen J.C."/>
            <person name="Grijseels S."/>
            <person name="Prigent S."/>
            <person name="Ji B."/>
            <person name="Dainat J."/>
            <person name="Nielsen K.F."/>
            <person name="Frisvad J.C."/>
            <person name="Workman M."/>
            <person name="Nielsen J."/>
        </authorList>
    </citation>
    <scope>NUCLEOTIDE SEQUENCE [LARGE SCALE GENOMIC DNA]</scope>
    <source>
        <strain evidence="3">IBT 29525</strain>
    </source>
</reference>
<keyword evidence="3" id="KW-1185">Reference proteome</keyword>
<keyword evidence="1" id="KW-0812">Transmembrane</keyword>
<protein>
    <submittedName>
        <fullName evidence="2">Uncharacterized protein</fullName>
    </submittedName>
</protein>
<organism evidence="2 3">
    <name type="scientific">Penicillium solitum</name>
    <dbReference type="NCBI Taxonomy" id="60172"/>
    <lineage>
        <taxon>Eukaryota</taxon>
        <taxon>Fungi</taxon>
        <taxon>Dikarya</taxon>
        <taxon>Ascomycota</taxon>
        <taxon>Pezizomycotina</taxon>
        <taxon>Eurotiomycetes</taxon>
        <taxon>Eurotiomycetidae</taxon>
        <taxon>Eurotiales</taxon>
        <taxon>Aspergillaceae</taxon>
        <taxon>Penicillium</taxon>
    </lineage>
</organism>